<accession>A0A8T0EA03</accession>
<evidence type="ECO:0000256" key="6">
    <source>
        <dbReference type="SAM" id="Phobius"/>
    </source>
</evidence>
<organism evidence="8 9">
    <name type="scientific">Argiope bruennichi</name>
    <name type="common">Wasp spider</name>
    <name type="synonym">Aranea bruennichi</name>
    <dbReference type="NCBI Taxonomy" id="94029"/>
    <lineage>
        <taxon>Eukaryota</taxon>
        <taxon>Metazoa</taxon>
        <taxon>Ecdysozoa</taxon>
        <taxon>Arthropoda</taxon>
        <taxon>Chelicerata</taxon>
        <taxon>Arachnida</taxon>
        <taxon>Araneae</taxon>
        <taxon>Araneomorphae</taxon>
        <taxon>Entelegynae</taxon>
        <taxon>Araneoidea</taxon>
        <taxon>Araneidae</taxon>
        <taxon>Argiope</taxon>
    </lineage>
</organism>
<feature type="transmembrane region" description="Helical" evidence="6">
    <location>
        <begin position="228"/>
        <end position="248"/>
    </location>
</feature>
<dbReference type="Gene3D" id="1.20.1250.20">
    <property type="entry name" value="MFS general substrate transporter like domains"/>
    <property type="match status" value="2"/>
</dbReference>
<dbReference type="AlphaFoldDB" id="A0A8T0EA03"/>
<keyword evidence="3 6" id="KW-0812">Transmembrane</keyword>
<reference evidence="8" key="2">
    <citation type="submission" date="2020-06" db="EMBL/GenBank/DDBJ databases">
        <authorList>
            <person name="Sheffer M."/>
        </authorList>
    </citation>
    <scope>NUCLEOTIDE SEQUENCE</scope>
</reference>
<comment type="caution">
    <text evidence="8">The sequence shown here is derived from an EMBL/GenBank/DDBJ whole genome shotgun (WGS) entry which is preliminary data.</text>
</comment>
<comment type="subcellular location">
    <subcellularLocation>
        <location evidence="1">Membrane</location>
        <topology evidence="1">Multi-pass membrane protein</topology>
    </subcellularLocation>
</comment>
<keyword evidence="9" id="KW-1185">Reference proteome</keyword>
<dbReference type="GO" id="GO:0022857">
    <property type="term" value="F:transmembrane transporter activity"/>
    <property type="evidence" value="ECO:0007669"/>
    <property type="project" value="InterPro"/>
</dbReference>
<sequence length="486" mass="53321">MENFDTEKITVSDELTFKKLLPMKLHYFLLMSGSAAIYPYIFIYGKQLNITADVVGYITSAIWCITVLSRPIIGGLSFIPKSQLDSSSNFTTNSSMICYNNNSYRVELEMNSANCCLLSCSLNEVNSSDCGNESIPSLEHFESIPLECNKDLNTTCLDGALKNDCSNVTGSNITNNGSVGQNGILQVSLFGIFVTFFLVSQTSLESLSDAACAKNLGDEMEEFGKQRMWGTIGWAIFALAAGALNHAFSRSGSGTNYVPGFYLSIAIYTLDIFMIWKLQLKTPKSVKNIFKNVAWLLLKPRIIIFLLEVIAIGMIRGVYITYSLWFLESIGASALLLGSITSLQCFLGEIPFFYISGWIIRKIGHLNVFTMSFIAHGLRFLAYAFLVNPWWGLLIEVLQGPSFGSFYAGLTSYGKLLAPPGAEATMQGIALAALDGIGTSVGSLISGYWVQKAGLRETMFQAGFWSIIFGMASCILNGFIMCNLVK</sequence>
<dbReference type="InterPro" id="IPR036259">
    <property type="entry name" value="MFS_trans_sf"/>
</dbReference>
<dbReference type="InterPro" id="IPR024989">
    <property type="entry name" value="MFS_assoc_dom"/>
</dbReference>
<proteinExistence type="inferred from homology"/>
<feature type="transmembrane region" description="Helical" evidence="6">
    <location>
        <begin position="301"/>
        <end position="322"/>
    </location>
</feature>
<dbReference type="SUPFAM" id="SSF103473">
    <property type="entry name" value="MFS general substrate transporter"/>
    <property type="match status" value="2"/>
</dbReference>
<feature type="transmembrane region" description="Helical" evidence="6">
    <location>
        <begin position="429"/>
        <end position="450"/>
    </location>
</feature>
<feature type="transmembrane region" description="Helical" evidence="6">
    <location>
        <begin position="25"/>
        <end position="43"/>
    </location>
</feature>
<dbReference type="PROSITE" id="PS50850">
    <property type="entry name" value="MFS"/>
    <property type="match status" value="1"/>
</dbReference>
<evidence type="ECO:0000256" key="4">
    <source>
        <dbReference type="ARBA" id="ARBA00022989"/>
    </source>
</evidence>
<dbReference type="EMBL" id="JABXBU010002230">
    <property type="protein sequence ID" value="KAF8768278.1"/>
    <property type="molecule type" value="Genomic_DNA"/>
</dbReference>
<evidence type="ECO:0000259" key="7">
    <source>
        <dbReference type="PROSITE" id="PS50850"/>
    </source>
</evidence>
<feature type="transmembrane region" description="Helical" evidence="6">
    <location>
        <begin position="334"/>
        <end position="354"/>
    </location>
</feature>
<evidence type="ECO:0000313" key="9">
    <source>
        <dbReference type="Proteomes" id="UP000807504"/>
    </source>
</evidence>
<protein>
    <submittedName>
        <fullName evidence="8">Major facilitator superfamily like protein</fullName>
    </submittedName>
</protein>
<dbReference type="Proteomes" id="UP000807504">
    <property type="component" value="Unassembled WGS sequence"/>
</dbReference>
<feature type="transmembrane region" description="Helical" evidence="6">
    <location>
        <begin position="462"/>
        <end position="485"/>
    </location>
</feature>
<evidence type="ECO:0000256" key="3">
    <source>
        <dbReference type="ARBA" id="ARBA00022692"/>
    </source>
</evidence>
<keyword evidence="5 6" id="KW-0472">Membrane</keyword>
<gene>
    <name evidence="8" type="ORF">HNY73_021117</name>
</gene>
<dbReference type="InterPro" id="IPR020846">
    <property type="entry name" value="MFS_dom"/>
</dbReference>
<dbReference type="PANTHER" id="PTHR16172:SF30">
    <property type="entry name" value="SUGAR BABY, ISOFORM C"/>
    <property type="match status" value="1"/>
</dbReference>
<feature type="transmembrane region" description="Helical" evidence="6">
    <location>
        <begin position="55"/>
        <end position="79"/>
    </location>
</feature>
<evidence type="ECO:0000256" key="2">
    <source>
        <dbReference type="ARBA" id="ARBA00005241"/>
    </source>
</evidence>
<evidence type="ECO:0000256" key="5">
    <source>
        <dbReference type="ARBA" id="ARBA00023136"/>
    </source>
</evidence>
<feature type="domain" description="Major facilitator superfamily (MFS) profile" evidence="7">
    <location>
        <begin position="301"/>
        <end position="486"/>
    </location>
</feature>
<feature type="transmembrane region" description="Helical" evidence="6">
    <location>
        <begin position="260"/>
        <end position="280"/>
    </location>
</feature>
<evidence type="ECO:0000313" key="8">
    <source>
        <dbReference type="EMBL" id="KAF8768278.1"/>
    </source>
</evidence>
<dbReference type="Pfam" id="PF12832">
    <property type="entry name" value="MFS_1_like"/>
    <property type="match status" value="1"/>
</dbReference>
<evidence type="ECO:0000256" key="1">
    <source>
        <dbReference type="ARBA" id="ARBA00004141"/>
    </source>
</evidence>
<name>A0A8T0EA03_ARGBR</name>
<dbReference type="PANTHER" id="PTHR16172">
    <property type="entry name" value="MAJOR FACILITATOR SUPERFAMILY DOMAIN-CONTAINING PROTEIN 6-LIKE"/>
    <property type="match status" value="1"/>
</dbReference>
<feature type="transmembrane region" description="Helical" evidence="6">
    <location>
        <begin position="366"/>
        <end position="386"/>
    </location>
</feature>
<keyword evidence="4 6" id="KW-1133">Transmembrane helix</keyword>
<reference evidence="8" key="1">
    <citation type="journal article" date="2020" name="bioRxiv">
        <title>Chromosome-level reference genome of the European wasp spider Argiope bruennichi: a resource for studies on range expansion and evolutionary adaptation.</title>
        <authorList>
            <person name="Sheffer M.M."/>
            <person name="Hoppe A."/>
            <person name="Krehenwinkel H."/>
            <person name="Uhl G."/>
            <person name="Kuss A.W."/>
            <person name="Jensen L."/>
            <person name="Jensen C."/>
            <person name="Gillespie R.G."/>
            <person name="Hoff K.J."/>
            <person name="Prost S."/>
        </authorList>
    </citation>
    <scope>NUCLEOTIDE SEQUENCE</scope>
</reference>
<dbReference type="InterPro" id="IPR051717">
    <property type="entry name" value="MFS_MFSD6"/>
</dbReference>
<dbReference type="GO" id="GO:0016020">
    <property type="term" value="C:membrane"/>
    <property type="evidence" value="ECO:0007669"/>
    <property type="project" value="UniProtKB-SubCell"/>
</dbReference>
<comment type="similarity">
    <text evidence="2">Belongs to the major facilitator superfamily. MFSD6 family.</text>
</comment>